<evidence type="ECO:0000313" key="1">
    <source>
        <dbReference type="EMBL" id="UXX79340.1"/>
    </source>
</evidence>
<dbReference type="Pfam" id="PF13419">
    <property type="entry name" value="HAD_2"/>
    <property type="match status" value="1"/>
</dbReference>
<dbReference type="SFLD" id="SFLDG01129">
    <property type="entry name" value="C1.5:_HAD__Beta-PGM__Phosphata"/>
    <property type="match status" value="1"/>
</dbReference>
<evidence type="ECO:0000313" key="2">
    <source>
        <dbReference type="Proteomes" id="UP001062165"/>
    </source>
</evidence>
<dbReference type="SUPFAM" id="SSF56784">
    <property type="entry name" value="HAD-like"/>
    <property type="match status" value="1"/>
</dbReference>
<accession>A0ABY6D682</accession>
<dbReference type="CDD" id="cd07505">
    <property type="entry name" value="HAD_BPGM-like"/>
    <property type="match status" value="1"/>
</dbReference>
<dbReference type="PANTHER" id="PTHR43481">
    <property type="entry name" value="FRUCTOSE-1-PHOSPHATE PHOSPHATASE"/>
    <property type="match status" value="1"/>
</dbReference>
<dbReference type="SFLD" id="SFLDS00003">
    <property type="entry name" value="Haloacid_Dehalogenase"/>
    <property type="match status" value="1"/>
</dbReference>
<proteinExistence type="predicted"/>
<keyword evidence="1" id="KW-0378">Hydrolase</keyword>
<dbReference type="Gene3D" id="3.40.50.1000">
    <property type="entry name" value="HAD superfamily/HAD-like"/>
    <property type="match status" value="1"/>
</dbReference>
<keyword evidence="2" id="KW-1185">Reference proteome</keyword>
<protein>
    <submittedName>
        <fullName evidence="1">HAD-IA family hydrolase</fullName>
    </submittedName>
</protein>
<dbReference type="InterPro" id="IPR006439">
    <property type="entry name" value="HAD-SF_hydro_IA"/>
</dbReference>
<dbReference type="Gene3D" id="1.10.150.240">
    <property type="entry name" value="Putative phosphatase, domain 2"/>
    <property type="match status" value="1"/>
</dbReference>
<dbReference type="InterPro" id="IPR023198">
    <property type="entry name" value="PGP-like_dom2"/>
</dbReference>
<sequence length="197" mass="21984">MRTIAIPIPEGVKGLIFDLDGTILDSMPLHYDGYNHALAAYGVHYPEDVFHSRGGIPTRDTLLMIAEDFEIKNFDVDQALETKRTFVESNLERIQLILPVFDIVKAYHGVLPMAVGTGSNRKVVTEMFERFRLGDYISHVVTATEVTHFKPHPETFIKCAEMIGIQPEDCVVFEDGKPGMQAAVAAGMKVVDVTKYL</sequence>
<dbReference type="RefSeq" id="WP_263051083.1">
    <property type="nucleotide sequence ID" value="NZ_CP106735.1"/>
</dbReference>
<dbReference type="EMBL" id="CP106735">
    <property type="protein sequence ID" value="UXX79340.1"/>
    <property type="molecule type" value="Genomic_DNA"/>
</dbReference>
<dbReference type="InterPro" id="IPR036412">
    <property type="entry name" value="HAD-like_sf"/>
</dbReference>
<dbReference type="GO" id="GO:0016787">
    <property type="term" value="F:hydrolase activity"/>
    <property type="evidence" value="ECO:0007669"/>
    <property type="project" value="UniProtKB-KW"/>
</dbReference>
<dbReference type="PANTHER" id="PTHR43481:SF4">
    <property type="entry name" value="GLYCEROL-1-PHOSPHATE PHOSPHOHYDROLASE 1-RELATED"/>
    <property type="match status" value="1"/>
</dbReference>
<organism evidence="1 2">
    <name type="scientific">Reichenbachiella carrageenanivorans</name>
    <dbReference type="NCBI Taxonomy" id="2979869"/>
    <lineage>
        <taxon>Bacteria</taxon>
        <taxon>Pseudomonadati</taxon>
        <taxon>Bacteroidota</taxon>
        <taxon>Cytophagia</taxon>
        <taxon>Cytophagales</taxon>
        <taxon>Reichenbachiellaceae</taxon>
        <taxon>Reichenbachiella</taxon>
    </lineage>
</organism>
<dbReference type="NCBIfam" id="TIGR01509">
    <property type="entry name" value="HAD-SF-IA-v3"/>
    <property type="match status" value="1"/>
</dbReference>
<dbReference type="Proteomes" id="UP001062165">
    <property type="component" value="Chromosome"/>
</dbReference>
<name>A0ABY6D682_9BACT</name>
<dbReference type="InterPro" id="IPR051806">
    <property type="entry name" value="HAD-like_SPP"/>
</dbReference>
<dbReference type="InterPro" id="IPR023214">
    <property type="entry name" value="HAD_sf"/>
</dbReference>
<reference evidence="1" key="1">
    <citation type="submission" date="2022-10" db="EMBL/GenBank/DDBJ databases">
        <title>Comparative genomics and taxonomic characterization of three novel marine species of genus Reichenbachiella exhibiting antioxidant and polysaccharide degradation activities.</title>
        <authorList>
            <person name="Muhammad N."/>
            <person name="Lee Y.-J."/>
            <person name="Ko J."/>
            <person name="Kim S.-G."/>
        </authorList>
    </citation>
    <scope>NUCLEOTIDE SEQUENCE</scope>
    <source>
        <strain evidence="1">Wsw4-B4</strain>
    </source>
</reference>
<gene>
    <name evidence="1" type="ORF">N7E81_18465</name>
</gene>
<dbReference type="InterPro" id="IPR041492">
    <property type="entry name" value="HAD_2"/>
</dbReference>